<gene>
    <name evidence="2" type="ORF">FD145_537</name>
</gene>
<sequence length="79" mass="8856">MADFKKLEEDVQNFINSYSIMPPEAKASFEAHFNETIKNMDNSTKNLYLALAQAAKDGLSSNEAIESMKKTNNKGKKQP</sequence>
<accession>A0A833L1F9</accession>
<evidence type="ECO:0000313" key="2">
    <source>
        <dbReference type="EMBL" id="KAF0134519.1"/>
    </source>
</evidence>
<reference evidence="2 3" key="1">
    <citation type="submission" date="2019-12" db="EMBL/GenBank/DDBJ databases">
        <authorList>
            <person name="Wolfe R."/>
            <person name="Danczak R."/>
            <person name="Wilkins M."/>
        </authorList>
    </citation>
    <scope>NUCLEOTIDE SEQUENCE [LARGE SCALE GENOMIC DNA]</scope>
    <source>
        <strain evidence="2">X2_MaxBin.013</strain>
    </source>
</reference>
<evidence type="ECO:0000256" key="1">
    <source>
        <dbReference type="SAM" id="MobiDB-lite"/>
    </source>
</evidence>
<dbReference type="Proteomes" id="UP000488506">
    <property type="component" value="Unassembled WGS sequence"/>
</dbReference>
<protein>
    <submittedName>
        <fullName evidence="2">Uncharacterized protein</fullName>
    </submittedName>
</protein>
<feature type="region of interest" description="Disordered" evidence="1">
    <location>
        <begin position="60"/>
        <end position="79"/>
    </location>
</feature>
<name>A0A833L1F9_UNCSA</name>
<proteinExistence type="predicted"/>
<organism evidence="2 3">
    <name type="scientific">Candidatus Saganbacteria bacterium</name>
    <dbReference type="NCBI Taxonomy" id="2575572"/>
    <lineage>
        <taxon>Bacteria</taxon>
        <taxon>Bacillati</taxon>
        <taxon>Saganbacteria</taxon>
    </lineage>
</organism>
<evidence type="ECO:0000313" key="3">
    <source>
        <dbReference type="Proteomes" id="UP000488506"/>
    </source>
</evidence>
<dbReference type="AlphaFoldDB" id="A0A833L1F9"/>
<dbReference type="EMBL" id="WPAF01000007">
    <property type="protein sequence ID" value="KAF0134519.1"/>
    <property type="molecule type" value="Genomic_DNA"/>
</dbReference>
<comment type="caution">
    <text evidence="2">The sequence shown here is derived from an EMBL/GenBank/DDBJ whole genome shotgun (WGS) entry which is preliminary data.</text>
</comment>